<evidence type="ECO:0000313" key="3">
    <source>
        <dbReference type="Proteomes" id="UP000823399"/>
    </source>
</evidence>
<evidence type="ECO:0000313" key="2">
    <source>
        <dbReference type="EMBL" id="KAG2086013.1"/>
    </source>
</evidence>
<reference evidence="2" key="1">
    <citation type="journal article" date="2020" name="New Phytol.">
        <title>Comparative genomics reveals dynamic genome evolution in host specialist ectomycorrhizal fungi.</title>
        <authorList>
            <person name="Lofgren L.A."/>
            <person name="Nguyen N.H."/>
            <person name="Vilgalys R."/>
            <person name="Ruytinx J."/>
            <person name="Liao H.L."/>
            <person name="Branco S."/>
            <person name="Kuo A."/>
            <person name="LaButti K."/>
            <person name="Lipzen A."/>
            <person name="Andreopoulos W."/>
            <person name="Pangilinan J."/>
            <person name="Riley R."/>
            <person name="Hundley H."/>
            <person name="Na H."/>
            <person name="Barry K."/>
            <person name="Grigoriev I.V."/>
            <person name="Stajich J.E."/>
            <person name="Kennedy P.G."/>
        </authorList>
    </citation>
    <scope>NUCLEOTIDE SEQUENCE</scope>
    <source>
        <strain evidence="2">FC423</strain>
    </source>
</reference>
<dbReference type="Proteomes" id="UP000823399">
    <property type="component" value="Unassembled WGS sequence"/>
</dbReference>
<dbReference type="EMBL" id="JABBWM010000154">
    <property type="protein sequence ID" value="KAG2086013.1"/>
    <property type="molecule type" value="Genomic_DNA"/>
</dbReference>
<sequence length="224" mass="24871">MCKIMCKYLYMLFLVSMSKKGQRRCHGSTLLDANWIRYKTLKRVGETIVGKLATREFALYFDGYEGVLNTQHLWMGSAMIVDEPTYSSSLETAQYVSTTSIPAGGENLKMDIFRIVPELNAMADVGEDIGGSRTAKYLCPKKRILIRSLQKAVKHIYTALEVVLLDIRKIRTISDGSSPPAAVQSLSTKTIASSVRLSSPVGMPGGYPESETLHKKDASRIPRE</sequence>
<name>A0A9P7ESF6_9AGAM</name>
<dbReference type="GeneID" id="64696832"/>
<dbReference type="RefSeq" id="XP_041284805.1">
    <property type="nucleotide sequence ID" value="XM_041434573.1"/>
</dbReference>
<comment type="caution">
    <text evidence="2">The sequence shown here is derived from an EMBL/GenBank/DDBJ whole genome shotgun (WGS) entry which is preliminary data.</text>
</comment>
<organism evidence="2 3">
    <name type="scientific">Suillus discolor</name>
    <dbReference type="NCBI Taxonomy" id="1912936"/>
    <lineage>
        <taxon>Eukaryota</taxon>
        <taxon>Fungi</taxon>
        <taxon>Dikarya</taxon>
        <taxon>Basidiomycota</taxon>
        <taxon>Agaricomycotina</taxon>
        <taxon>Agaricomycetes</taxon>
        <taxon>Agaricomycetidae</taxon>
        <taxon>Boletales</taxon>
        <taxon>Suillineae</taxon>
        <taxon>Suillaceae</taxon>
        <taxon>Suillus</taxon>
    </lineage>
</organism>
<proteinExistence type="predicted"/>
<accession>A0A9P7ESF6</accession>
<keyword evidence="3" id="KW-1185">Reference proteome</keyword>
<dbReference type="OrthoDB" id="10435480at2759"/>
<dbReference type="AlphaFoldDB" id="A0A9P7ESF6"/>
<feature type="compositionally biased region" description="Basic and acidic residues" evidence="1">
    <location>
        <begin position="211"/>
        <end position="224"/>
    </location>
</feature>
<evidence type="ECO:0000256" key="1">
    <source>
        <dbReference type="SAM" id="MobiDB-lite"/>
    </source>
</evidence>
<gene>
    <name evidence="2" type="ORF">F5147DRAFT_659330</name>
</gene>
<protein>
    <submittedName>
        <fullName evidence="2">Uncharacterized protein</fullName>
    </submittedName>
</protein>
<feature type="region of interest" description="Disordered" evidence="1">
    <location>
        <begin position="197"/>
        <end position="224"/>
    </location>
</feature>